<reference evidence="3" key="2">
    <citation type="submission" date="2011-02" db="EMBL/GenBank/DDBJ databases">
        <title>The complete genome of Pedobacter saltans DSM 12145.</title>
        <authorList>
            <consortium name="US DOE Joint Genome Institute (JGI-PGF)"/>
            <person name="Lucas S."/>
            <person name="Copeland A."/>
            <person name="Lapidus A."/>
            <person name="Bruce D."/>
            <person name="Goodwin L."/>
            <person name="Pitluck S."/>
            <person name="Kyrpides N."/>
            <person name="Mavromatis K."/>
            <person name="Pagani I."/>
            <person name="Ivanova N."/>
            <person name="Ovchinnikova G."/>
            <person name="Lu M."/>
            <person name="Detter J.C."/>
            <person name="Han C."/>
            <person name="Land M."/>
            <person name="Hauser L."/>
            <person name="Markowitz V."/>
            <person name="Cheng J.-F."/>
            <person name="Hugenholtz P."/>
            <person name="Woyke T."/>
            <person name="Wu D."/>
            <person name="Tindall B."/>
            <person name="Pomrenke H.G."/>
            <person name="Brambilla E."/>
            <person name="Klenk H.-P."/>
            <person name="Eisen J.A."/>
        </authorList>
    </citation>
    <scope>NUCLEOTIDE SEQUENCE [LARGE SCALE GENOMIC DNA]</scope>
    <source>
        <strain evidence="3">ATCC 51119 / DSM 12145 / JCM 21818 / LMG 10337 / NBRC 100064 / NCIMB 13643</strain>
    </source>
</reference>
<name>F0SBS6_PSESL</name>
<evidence type="ECO:0000313" key="2">
    <source>
        <dbReference type="EMBL" id="ADY52767.1"/>
    </source>
</evidence>
<evidence type="ECO:0000259" key="1">
    <source>
        <dbReference type="PROSITE" id="PS50995"/>
    </source>
</evidence>
<feature type="domain" description="HTH marR-type" evidence="1">
    <location>
        <begin position="61"/>
        <end position="194"/>
    </location>
</feature>
<dbReference type="InterPro" id="IPR000835">
    <property type="entry name" value="HTH_MarR-typ"/>
</dbReference>
<dbReference type="Proteomes" id="UP000000310">
    <property type="component" value="Chromosome"/>
</dbReference>
<dbReference type="Gene3D" id="1.10.10.10">
    <property type="entry name" value="Winged helix-like DNA-binding domain superfamily/Winged helix DNA-binding domain"/>
    <property type="match status" value="1"/>
</dbReference>
<dbReference type="eggNOG" id="COG1846">
    <property type="taxonomic scope" value="Bacteria"/>
</dbReference>
<organism evidence="2 3">
    <name type="scientific">Pseudopedobacter saltans (strain ATCC 51119 / DSM 12145 / JCM 21818 / CCUG 39354 / LMG 10337 / NBRC 100064 / NCIMB 13643)</name>
    <name type="common">Pedobacter saltans</name>
    <dbReference type="NCBI Taxonomy" id="762903"/>
    <lineage>
        <taxon>Bacteria</taxon>
        <taxon>Pseudomonadati</taxon>
        <taxon>Bacteroidota</taxon>
        <taxon>Sphingobacteriia</taxon>
        <taxon>Sphingobacteriales</taxon>
        <taxon>Sphingobacteriaceae</taxon>
        <taxon>Pseudopedobacter</taxon>
    </lineage>
</organism>
<dbReference type="HOGENOM" id="CLU_105055_0_0_10"/>
<reference evidence="2 3" key="1">
    <citation type="journal article" date="2011" name="Stand. Genomic Sci.">
        <title>Complete genome sequence of the gliding, heparinolytic Pedobacter saltans type strain (113).</title>
        <authorList>
            <person name="Liolios K."/>
            <person name="Sikorski J."/>
            <person name="Lu M."/>
            <person name="Nolan M."/>
            <person name="Lapidus A."/>
            <person name="Lucas S."/>
            <person name="Hammon N."/>
            <person name="Deshpande S."/>
            <person name="Cheng J.F."/>
            <person name="Tapia R."/>
            <person name="Han C."/>
            <person name="Goodwin L."/>
            <person name="Pitluck S."/>
            <person name="Huntemann M."/>
            <person name="Ivanova N."/>
            <person name="Pagani I."/>
            <person name="Mavromatis K."/>
            <person name="Ovchinikova G."/>
            <person name="Pati A."/>
            <person name="Chen A."/>
            <person name="Palaniappan K."/>
            <person name="Land M."/>
            <person name="Hauser L."/>
            <person name="Brambilla E.M."/>
            <person name="Kotsyurbenko O."/>
            <person name="Rohde M."/>
            <person name="Tindall B.J."/>
            <person name="Abt B."/>
            <person name="Goker M."/>
            <person name="Detter J.C."/>
            <person name="Woyke T."/>
            <person name="Bristow J."/>
            <person name="Eisen J.A."/>
            <person name="Markowitz V."/>
            <person name="Hugenholtz P."/>
            <person name="Klenk H.P."/>
            <person name="Kyrpides N.C."/>
        </authorList>
    </citation>
    <scope>NUCLEOTIDE SEQUENCE [LARGE SCALE GENOMIC DNA]</scope>
    <source>
        <strain evidence="3">ATCC 51119 / DSM 12145 / JCM 21818 / LMG 10337 / NBRC 100064 / NCIMB 13643</strain>
    </source>
</reference>
<dbReference type="Pfam" id="PF13463">
    <property type="entry name" value="HTH_27"/>
    <property type="match status" value="1"/>
</dbReference>
<dbReference type="OrthoDB" id="961069at2"/>
<dbReference type="GO" id="GO:0003700">
    <property type="term" value="F:DNA-binding transcription factor activity"/>
    <property type="evidence" value="ECO:0007669"/>
    <property type="project" value="InterPro"/>
</dbReference>
<dbReference type="AlphaFoldDB" id="F0SBS6"/>
<dbReference type="SMART" id="SM00347">
    <property type="entry name" value="HTH_MARR"/>
    <property type="match status" value="1"/>
</dbReference>
<accession>F0SBS6</accession>
<dbReference type="PANTHER" id="PTHR33164:SF99">
    <property type="entry name" value="MARR FAMILY REGULATORY PROTEIN"/>
    <property type="match status" value="1"/>
</dbReference>
<gene>
    <name evidence="2" type="ordered locus">Pedsa_2215</name>
</gene>
<dbReference type="STRING" id="762903.Pedsa_2215"/>
<dbReference type="PRINTS" id="PR00598">
    <property type="entry name" value="HTHMARR"/>
</dbReference>
<keyword evidence="3" id="KW-1185">Reference proteome</keyword>
<dbReference type="GO" id="GO:0006950">
    <property type="term" value="P:response to stress"/>
    <property type="evidence" value="ECO:0007669"/>
    <property type="project" value="TreeGrafter"/>
</dbReference>
<dbReference type="InterPro" id="IPR036390">
    <property type="entry name" value="WH_DNA-bd_sf"/>
</dbReference>
<dbReference type="InterPro" id="IPR036388">
    <property type="entry name" value="WH-like_DNA-bd_sf"/>
</dbReference>
<dbReference type="PANTHER" id="PTHR33164">
    <property type="entry name" value="TRANSCRIPTIONAL REGULATOR, MARR FAMILY"/>
    <property type="match status" value="1"/>
</dbReference>
<dbReference type="RefSeq" id="WP_013633253.1">
    <property type="nucleotide sequence ID" value="NC_015177.1"/>
</dbReference>
<dbReference type="InterPro" id="IPR039422">
    <property type="entry name" value="MarR/SlyA-like"/>
</dbReference>
<evidence type="ECO:0000313" key="3">
    <source>
        <dbReference type="Proteomes" id="UP000000310"/>
    </source>
</evidence>
<protein>
    <submittedName>
        <fullName evidence="2">Regulatory protein MarR</fullName>
    </submittedName>
</protein>
<dbReference type="EMBL" id="CP002545">
    <property type="protein sequence ID" value="ADY52767.1"/>
    <property type="molecule type" value="Genomic_DNA"/>
</dbReference>
<dbReference type="SUPFAM" id="SSF46785">
    <property type="entry name" value="Winged helix' DNA-binding domain"/>
    <property type="match status" value="1"/>
</dbReference>
<dbReference type="PROSITE" id="PS50995">
    <property type="entry name" value="HTH_MARR_2"/>
    <property type="match status" value="1"/>
</dbReference>
<proteinExistence type="predicted"/>
<dbReference type="KEGG" id="psn:Pedsa_2215"/>
<sequence>MKYKLVKEVVDLLEQFELENSNRTYTYDINGFKKWFTYNQSDSQSFHEPNWEGKENGRSADSVINTLLVHMNRFAKSYSKAAIWDSDFSSQEDFIYLINLRAFGKMTKMELIKRNIHEKPVGILVINRLIAQGWVMQENSTTDKRSKLVSITEKGMEILEKHMGKIRQATEIVTGDLTYPEKMELIRLLKKLNDFHLPIYEKNIQPENLLEEVLNNKN</sequence>